<sequence length="631" mass="67999">MPRPRRVDSSQTLLSFSGPASKRPKANAAAAAAAATAPTPPNTNLVVVLPGRPPSYRPGTASAPPSQPISIVPPRRDAAGYDSGAYIVDKVVTPLDGSWGTVPATADDYDTDEEDARYAANPQRQTVQRMLCYVVGWPDEPYARQLVRCTEILDYVSPRVVEDWEYAQMEEKRAQAAAAMQLALQNTEVGPMIKKGPGRPAKTAATTAAQAAAKAAAREAAAATTTTQVGATPTISTTPTKSRLHSLVDRRRPRSGASLSGRPSLAGLQIQLDVSSMAATSQMAVSLNAPPPPPSLAALPMVLSSPMSEKQHAGPSLKRPFQKFVGDQEGVDPVTTATTTTTTNTSTNKEEDEEEEEEEEVADSDEDEDDEVDEEADEEDKEDELYRASLHTMLSAAPHPSLRKTPPGHQRQSRPAHASPLQQPSLPPPPSQLPTLQKAKTADRAADRPATYIAPPAVPACKPPPKPENKWQNYVPPSMPPLQQDTSSTKRKRPPTETPILPPALPLSQAIVHAPAPLKKAEKEAEKEAEKDDGEDEEEGELYEVDRLVGDCLAAVDEDGNGDMEGLSVHAAPEMVAAPGSRLVRFFLVRWKGDWPPDQNPTWEPAENLPPRMVRQYLKKAAQKRVGGYGR</sequence>
<protein>
    <recommendedName>
        <fullName evidence="3">Chromo domain-containing protein</fullName>
    </recommendedName>
</protein>
<feature type="region of interest" description="Disordered" evidence="2">
    <location>
        <begin position="1"/>
        <end position="71"/>
    </location>
</feature>
<comment type="subunit">
    <text evidence="1">Component of the NuA4 histone acetyltransferase complex.</text>
</comment>
<feature type="region of interest" description="Disordered" evidence="2">
    <location>
        <begin position="326"/>
        <end position="541"/>
    </location>
</feature>
<feature type="compositionally biased region" description="Low complexity" evidence="2">
    <location>
        <begin position="223"/>
        <end position="234"/>
    </location>
</feature>
<dbReference type="CDD" id="cd00024">
    <property type="entry name" value="CD_CSD"/>
    <property type="match status" value="1"/>
</dbReference>
<evidence type="ECO:0000313" key="5">
    <source>
        <dbReference type="Proteomes" id="UP001642405"/>
    </source>
</evidence>
<evidence type="ECO:0000256" key="1">
    <source>
        <dbReference type="ARBA" id="ARBA00011353"/>
    </source>
</evidence>
<organism evidence="4 5">
    <name type="scientific">Sporothrix curviconia</name>
    <dbReference type="NCBI Taxonomy" id="1260050"/>
    <lineage>
        <taxon>Eukaryota</taxon>
        <taxon>Fungi</taxon>
        <taxon>Dikarya</taxon>
        <taxon>Ascomycota</taxon>
        <taxon>Pezizomycotina</taxon>
        <taxon>Sordariomycetes</taxon>
        <taxon>Sordariomycetidae</taxon>
        <taxon>Ophiostomatales</taxon>
        <taxon>Ophiostomataceae</taxon>
        <taxon>Sporothrix</taxon>
    </lineage>
</organism>
<comment type="caution">
    <text evidence="4">The sequence shown here is derived from an EMBL/GenBank/DDBJ whole genome shotgun (WGS) entry which is preliminary data.</text>
</comment>
<dbReference type="Proteomes" id="UP001642405">
    <property type="component" value="Unassembled WGS sequence"/>
</dbReference>
<feature type="compositionally biased region" description="Pro residues" evidence="2">
    <location>
        <begin position="496"/>
        <end position="505"/>
    </location>
</feature>
<feature type="compositionally biased region" description="Low complexity" evidence="2">
    <location>
        <begin position="26"/>
        <end position="37"/>
    </location>
</feature>
<dbReference type="PROSITE" id="PS50013">
    <property type="entry name" value="CHROMO_2"/>
    <property type="match status" value="1"/>
</dbReference>
<feature type="compositionally biased region" description="Acidic residues" evidence="2">
    <location>
        <begin position="531"/>
        <end position="541"/>
    </location>
</feature>
<feature type="domain" description="Chromo" evidence="3">
    <location>
        <begin position="571"/>
        <end position="631"/>
    </location>
</feature>
<dbReference type="InterPro" id="IPR000953">
    <property type="entry name" value="Chromo/chromo_shadow_dom"/>
</dbReference>
<gene>
    <name evidence="4" type="ORF">SCUCBS95973_007890</name>
</gene>
<name>A0ABP0CIF0_9PEZI</name>
<feature type="compositionally biased region" description="Acidic residues" evidence="2">
    <location>
        <begin position="350"/>
        <end position="383"/>
    </location>
</feature>
<reference evidence="4 5" key="1">
    <citation type="submission" date="2024-01" db="EMBL/GenBank/DDBJ databases">
        <authorList>
            <person name="Allen C."/>
            <person name="Tagirdzhanova G."/>
        </authorList>
    </citation>
    <scope>NUCLEOTIDE SEQUENCE [LARGE SCALE GENOMIC DNA]</scope>
</reference>
<evidence type="ECO:0000259" key="3">
    <source>
        <dbReference type="PROSITE" id="PS50013"/>
    </source>
</evidence>
<dbReference type="EMBL" id="CAWUHB010000058">
    <property type="protein sequence ID" value="CAK7231375.1"/>
    <property type="molecule type" value="Genomic_DNA"/>
</dbReference>
<feature type="region of interest" description="Disordered" evidence="2">
    <location>
        <begin position="223"/>
        <end position="263"/>
    </location>
</feature>
<feature type="compositionally biased region" description="Pro residues" evidence="2">
    <location>
        <begin position="456"/>
        <end position="466"/>
    </location>
</feature>
<evidence type="ECO:0000256" key="2">
    <source>
        <dbReference type="SAM" id="MobiDB-lite"/>
    </source>
</evidence>
<evidence type="ECO:0000313" key="4">
    <source>
        <dbReference type="EMBL" id="CAK7231375.1"/>
    </source>
</evidence>
<feature type="compositionally biased region" description="Basic and acidic residues" evidence="2">
    <location>
        <begin position="519"/>
        <end position="530"/>
    </location>
</feature>
<dbReference type="InterPro" id="IPR016197">
    <property type="entry name" value="Chromo-like_dom_sf"/>
</dbReference>
<accession>A0ABP0CIF0</accession>
<proteinExistence type="predicted"/>
<feature type="compositionally biased region" description="Low complexity" evidence="2">
    <location>
        <begin position="335"/>
        <end position="347"/>
    </location>
</feature>
<dbReference type="InterPro" id="IPR023780">
    <property type="entry name" value="Chromo_domain"/>
</dbReference>
<keyword evidence="5" id="KW-1185">Reference proteome</keyword>
<dbReference type="SUPFAM" id="SSF54160">
    <property type="entry name" value="Chromo domain-like"/>
    <property type="match status" value="1"/>
</dbReference>
<dbReference type="Pfam" id="PF00385">
    <property type="entry name" value="Chromo"/>
    <property type="match status" value="1"/>
</dbReference>
<dbReference type="Gene3D" id="2.40.50.40">
    <property type="match status" value="1"/>
</dbReference>
<dbReference type="SMART" id="SM00298">
    <property type="entry name" value="CHROMO"/>
    <property type="match status" value="1"/>
</dbReference>